<evidence type="ECO:0008006" key="6">
    <source>
        <dbReference type="Google" id="ProtNLM"/>
    </source>
</evidence>
<dbReference type="Gene3D" id="3.30.710.10">
    <property type="entry name" value="Potassium Channel Kv1.1, Chain A"/>
    <property type="match status" value="2"/>
</dbReference>
<dbReference type="SUPFAM" id="SSF54695">
    <property type="entry name" value="POZ domain"/>
    <property type="match status" value="2"/>
</dbReference>
<dbReference type="SFLD" id="SFLDS00019">
    <property type="entry name" value="Glutathione_Transferase_(cytos"/>
    <property type="match status" value="1"/>
</dbReference>
<dbReference type="AlphaFoldDB" id="A0A2S6CNM3"/>
<feature type="compositionally biased region" description="Polar residues" evidence="1">
    <location>
        <begin position="343"/>
        <end position="352"/>
    </location>
</feature>
<proteinExistence type="predicted"/>
<sequence>MAVTTAQATAPASDKPQITLYWLEQSRAQRVVWLLEECKGADYNIEVFKRGKDMLAGPELKKIHPLGKSPVISVKSSNTPQPIVIAESGTLTEYLVDHFAEHLEPTRYQAGKEKQVGGETEEWLRYRFYMHYAEGSLMSILLIGLFMDQIKNAPVPFFIKPITRTIAGRVEDQFLNRNYDAHFGFLEKQLETSPNGGQWLTGKDLSAADILMSFPLIAGKSKIDSTKFPKLTALIKRYEEHPGYLASIKKIEEVTGEKFQPMMDARNLTPGQGSIRQEEHPVSSRNSSSLYYYEPQGELIQQVGRSTDNPEVNIPHAIPSFRGRHTTHGQTAGANTAAKLQGPTETATNALTSKRDHEEDLESAAPQRAHRDMPTSDQEFIYNSTPFHQPQQNPTDGNTSSNNHQQQTFIDPSITMVLPARKVFPIQIGDKLFRLSGASISSDAPSYFSQFFEEQMKNNEGAESCRTLYIDRDPRTFEDISLHLQGYHIEPRDGAHFVKLFADAQFFSLPRLTAQLFASTIYVRVGEQEFRIAKDLFSNPGDSPNYFSLGFSSFFSTPTDRLPGLSQQSLIRPPRLLPPRVPTRSARVFSDLLHLLQGYDLHIRDDEHRAELLRDARYYHLKGLEQRLIPHRIAFNLRRQRSEILLRLQDVHKNGVGVMSDRVAGGTAAIPGWVSYQRPYVDTEAHHLIVEVRGGESTTVELEPAASSTTNARMARVTFHNETTTTFARLVCAIAEKVNLPHIHAVEPIAIGRTGGYNGAKNLSQHSAPGHSTIKMHIGPDADVVVNGHRQAIGNQVDAVDEMDVDDAQRPAANARKVRQDVHADASQATNWVVNKAQWRPRVQPRKNGFEVVLDAVKIEACSNEKSRNAASGFLV</sequence>
<dbReference type="PROSITE" id="PS50404">
    <property type="entry name" value="GST_NTER"/>
    <property type="match status" value="1"/>
</dbReference>
<dbReference type="InterPro" id="IPR036282">
    <property type="entry name" value="Glutathione-S-Trfase_C_sf"/>
</dbReference>
<accession>A0A2S6CNM3</accession>
<comment type="caution">
    <text evidence="4">The sequence shown here is derived from an EMBL/GenBank/DDBJ whole genome shotgun (WGS) entry which is preliminary data.</text>
</comment>
<dbReference type="Gene3D" id="3.40.30.10">
    <property type="entry name" value="Glutaredoxin"/>
    <property type="match status" value="1"/>
</dbReference>
<dbReference type="Pfam" id="PF13409">
    <property type="entry name" value="GST_N_2"/>
    <property type="match status" value="1"/>
</dbReference>
<evidence type="ECO:0000313" key="4">
    <source>
        <dbReference type="EMBL" id="PPJ61345.1"/>
    </source>
</evidence>
<dbReference type="CDD" id="cd03046">
    <property type="entry name" value="GST_N_GTT1_like"/>
    <property type="match status" value="1"/>
</dbReference>
<keyword evidence="5" id="KW-1185">Reference proteome</keyword>
<name>A0A2S6CNM3_9PEZI</name>
<dbReference type="SUPFAM" id="SSF47616">
    <property type="entry name" value="GST C-terminal domain-like"/>
    <property type="match status" value="1"/>
</dbReference>
<dbReference type="InterPro" id="IPR011333">
    <property type="entry name" value="SKP1/BTB/POZ_sf"/>
</dbReference>
<dbReference type="PANTHER" id="PTHR31758:SF2">
    <property type="entry name" value="BTB_POZ DOMAIN-CONTAINING PROTEIN YLR108C"/>
    <property type="match status" value="1"/>
</dbReference>
<organism evidence="4 5">
    <name type="scientific">Cercospora berteroae</name>
    <dbReference type="NCBI Taxonomy" id="357750"/>
    <lineage>
        <taxon>Eukaryota</taxon>
        <taxon>Fungi</taxon>
        <taxon>Dikarya</taxon>
        <taxon>Ascomycota</taxon>
        <taxon>Pezizomycotina</taxon>
        <taxon>Dothideomycetes</taxon>
        <taxon>Dothideomycetidae</taxon>
        <taxon>Mycosphaerellales</taxon>
        <taxon>Mycosphaerellaceae</taxon>
        <taxon>Cercospora</taxon>
    </lineage>
</organism>
<evidence type="ECO:0000259" key="3">
    <source>
        <dbReference type="PROSITE" id="PS50405"/>
    </source>
</evidence>
<dbReference type="Pfam" id="PF14497">
    <property type="entry name" value="GST_C_3"/>
    <property type="match status" value="1"/>
</dbReference>
<feature type="compositionally biased region" description="Polar residues" evidence="1">
    <location>
        <begin position="375"/>
        <end position="406"/>
    </location>
</feature>
<feature type="region of interest" description="Disordered" evidence="1">
    <location>
        <begin position="307"/>
        <end position="406"/>
    </location>
</feature>
<dbReference type="PANTHER" id="PTHR31758">
    <property type="entry name" value="BTB/POZ DOMAIN-CONTAINING PROTEIN YLR108C"/>
    <property type="match status" value="1"/>
</dbReference>
<dbReference type="SUPFAM" id="SSF52833">
    <property type="entry name" value="Thioredoxin-like"/>
    <property type="match status" value="1"/>
</dbReference>
<dbReference type="InterPro" id="IPR004046">
    <property type="entry name" value="GST_C"/>
</dbReference>
<dbReference type="Gene3D" id="1.20.1050.10">
    <property type="match status" value="1"/>
</dbReference>
<dbReference type="InterPro" id="IPR040079">
    <property type="entry name" value="Glutathione_S-Trfase"/>
</dbReference>
<evidence type="ECO:0000259" key="2">
    <source>
        <dbReference type="PROSITE" id="PS50404"/>
    </source>
</evidence>
<dbReference type="InterPro" id="IPR036249">
    <property type="entry name" value="Thioredoxin-like_sf"/>
</dbReference>
<dbReference type="InterPro" id="IPR004045">
    <property type="entry name" value="Glutathione_S-Trfase_N"/>
</dbReference>
<gene>
    <name evidence="4" type="ORF">CBER1_09601</name>
</gene>
<dbReference type="CDD" id="cd03189">
    <property type="entry name" value="GST_C_GTT1_like"/>
    <property type="match status" value="1"/>
</dbReference>
<dbReference type="InterPro" id="IPR010987">
    <property type="entry name" value="Glutathione-S-Trfase_C-like"/>
</dbReference>
<dbReference type="PROSITE" id="PS50405">
    <property type="entry name" value="GST_CTER"/>
    <property type="match status" value="1"/>
</dbReference>
<dbReference type="Proteomes" id="UP000237631">
    <property type="component" value="Unassembled WGS sequence"/>
</dbReference>
<feature type="domain" description="GST N-terminal" evidence="2">
    <location>
        <begin position="16"/>
        <end position="103"/>
    </location>
</feature>
<evidence type="ECO:0000313" key="5">
    <source>
        <dbReference type="Proteomes" id="UP000237631"/>
    </source>
</evidence>
<reference evidence="5" key="1">
    <citation type="journal article" date="2017" name="bioRxiv">
        <title>Conservation of a gene cluster reveals novel cercosporin biosynthetic mechanisms and extends production to the genus Colletotrichum.</title>
        <authorList>
            <person name="de Jonge R."/>
            <person name="Ebert M.K."/>
            <person name="Huitt-Roehl C.R."/>
            <person name="Pal P."/>
            <person name="Suttle J.C."/>
            <person name="Spanner R.E."/>
            <person name="Neubauer J.D."/>
            <person name="Jurick W.M.II."/>
            <person name="Stott K.A."/>
            <person name="Secor G.A."/>
            <person name="Thomma B.P.H.J."/>
            <person name="Van de Peer Y."/>
            <person name="Townsend C.A."/>
            <person name="Bolton M.D."/>
        </authorList>
    </citation>
    <scope>NUCLEOTIDE SEQUENCE [LARGE SCALE GENOMIC DNA]</scope>
    <source>
        <strain evidence="5">CBS538.71</strain>
    </source>
</reference>
<feature type="domain" description="GST C-terminal" evidence="3">
    <location>
        <begin position="119"/>
        <end position="265"/>
    </location>
</feature>
<protein>
    <recommendedName>
        <fullName evidence="6">GST N-terminal domain-containing protein</fullName>
    </recommendedName>
</protein>
<dbReference type="STRING" id="357750.A0A2S6CNM3"/>
<dbReference type="EMBL" id="PNEN01000048">
    <property type="protein sequence ID" value="PPJ61345.1"/>
    <property type="molecule type" value="Genomic_DNA"/>
</dbReference>
<dbReference type="OrthoDB" id="2414723at2759"/>
<feature type="region of interest" description="Disordered" evidence="1">
    <location>
        <begin position="267"/>
        <end position="288"/>
    </location>
</feature>
<evidence type="ECO:0000256" key="1">
    <source>
        <dbReference type="SAM" id="MobiDB-lite"/>
    </source>
</evidence>